<dbReference type="EMBL" id="BTRK01000005">
    <property type="protein sequence ID" value="GMR54180.1"/>
    <property type="molecule type" value="Genomic_DNA"/>
</dbReference>
<comment type="caution">
    <text evidence="1">The sequence shown here is derived from an EMBL/GenBank/DDBJ whole genome shotgun (WGS) entry which is preliminary data.</text>
</comment>
<keyword evidence="2" id="KW-1185">Reference proteome</keyword>
<feature type="non-terminal residue" evidence="1">
    <location>
        <position position="1"/>
    </location>
</feature>
<sequence length="125" mass="14364">PLPSYQLGTRMVNITLLPDFSDDESTFEIIDSFCSENEDTSISAKERSLPESSYVINNAVWDRLGKKLEKQKMDLIEAELSIIKNLMKCREGAFKEKTEELKKVHQSEIHEKEAEIDGLTRVNEE</sequence>
<dbReference type="Proteomes" id="UP001328107">
    <property type="component" value="Unassembled WGS sequence"/>
</dbReference>
<feature type="non-terminal residue" evidence="1">
    <location>
        <position position="125"/>
    </location>
</feature>
<reference evidence="2" key="1">
    <citation type="submission" date="2022-10" db="EMBL/GenBank/DDBJ databases">
        <title>Genome assembly of Pristionchus species.</title>
        <authorList>
            <person name="Yoshida K."/>
            <person name="Sommer R.J."/>
        </authorList>
    </citation>
    <scope>NUCLEOTIDE SEQUENCE [LARGE SCALE GENOMIC DNA]</scope>
    <source>
        <strain evidence="2">RS5460</strain>
    </source>
</reference>
<name>A0AAN5I7L8_9BILA</name>
<protein>
    <submittedName>
        <fullName evidence="1">Uncharacterized protein</fullName>
    </submittedName>
</protein>
<proteinExistence type="predicted"/>
<dbReference type="AlphaFoldDB" id="A0AAN5I7L8"/>
<evidence type="ECO:0000313" key="1">
    <source>
        <dbReference type="EMBL" id="GMR54180.1"/>
    </source>
</evidence>
<accession>A0AAN5I7L8</accession>
<organism evidence="1 2">
    <name type="scientific">Pristionchus mayeri</name>
    <dbReference type="NCBI Taxonomy" id="1317129"/>
    <lineage>
        <taxon>Eukaryota</taxon>
        <taxon>Metazoa</taxon>
        <taxon>Ecdysozoa</taxon>
        <taxon>Nematoda</taxon>
        <taxon>Chromadorea</taxon>
        <taxon>Rhabditida</taxon>
        <taxon>Rhabditina</taxon>
        <taxon>Diplogasteromorpha</taxon>
        <taxon>Diplogasteroidea</taxon>
        <taxon>Neodiplogasteridae</taxon>
        <taxon>Pristionchus</taxon>
    </lineage>
</organism>
<evidence type="ECO:0000313" key="2">
    <source>
        <dbReference type="Proteomes" id="UP001328107"/>
    </source>
</evidence>
<gene>
    <name evidence="1" type="ORF">PMAYCL1PPCAC_24375</name>
</gene>